<dbReference type="Proteomes" id="UP000561459">
    <property type="component" value="Unassembled WGS sequence"/>
</dbReference>
<dbReference type="GO" id="GO:0006313">
    <property type="term" value="P:DNA transposition"/>
    <property type="evidence" value="ECO:0007669"/>
    <property type="project" value="InterPro"/>
</dbReference>
<keyword evidence="3" id="KW-1185">Reference proteome</keyword>
<reference evidence="2 3" key="1">
    <citation type="submission" date="2020-08" db="EMBL/GenBank/DDBJ databases">
        <title>Genomic Encyclopedia of Type Strains, Phase IV (KMG-IV): sequencing the most valuable type-strain genomes for metagenomic binning, comparative biology and taxonomic classification.</title>
        <authorList>
            <person name="Goeker M."/>
        </authorList>
    </citation>
    <scope>NUCLEOTIDE SEQUENCE [LARGE SCALE GENOMIC DNA]</scope>
    <source>
        <strain evidence="2 3">DSM 27568</strain>
    </source>
</reference>
<dbReference type="PANTHER" id="PTHR33408">
    <property type="entry name" value="TRANSPOSASE"/>
    <property type="match status" value="1"/>
</dbReference>
<evidence type="ECO:0000313" key="3">
    <source>
        <dbReference type="Proteomes" id="UP000561459"/>
    </source>
</evidence>
<dbReference type="EMBL" id="JACIDY010000002">
    <property type="protein sequence ID" value="MBB3939144.1"/>
    <property type="molecule type" value="Genomic_DNA"/>
</dbReference>
<dbReference type="PANTHER" id="PTHR33408:SF4">
    <property type="entry name" value="TRANSPOSASE DDE DOMAIN-CONTAINING PROTEIN"/>
    <property type="match status" value="1"/>
</dbReference>
<comment type="caution">
    <text evidence="2">The sequence shown here is derived from an EMBL/GenBank/DDBJ whole genome shotgun (WGS) entry which is preliminary data.</text>
</comment>
<sequence>MKRVKRWKHEGVIDAMQKRLDLLPNAMGIRRRTVEHVFGTLKSWMGSTHFLTKTLENVRTEMSLCVLAYNMKRMIQIMGIQPLIAAIRT</sequence>
<dbReference type="AlphaFoldDB" id="A0A7W6BZZ7"/>
<organism evidence="2 3">
    <name type="scientific">Novosphingobium fluoreni</name>
    <dbReference type="NCBI Taxonomy" id="1391222"/>
    <lineage>
        <taxon>Bacteria</taxon>
        <taxon>Pseudomonadati</taxon>
        <taxon>Pseudomonadota</taxon>
        <taxon>Alphaproteobacteria</taxon>
        <taxon>Sphingomonadales</taxon>
        <taxon>Sphingomonadaceae</taxon>
        <taxon>Novosphingobium</taxon>
    </lineage>
</organism>
<gene>
    <name evidence="2" type="ORF">GGR39_000784</name>
</gene>
<feature type="domain" description="Transposase IS4-like" evidence="1">
    <location>
        <begin position="30"/>
        <end position="71"/>
    </location>
</feature>
<accession>A0A7W6BZZ7</accession>
<protein>
    <recommendedName>
        <fullName evidence="1">Transposase IS4-like domain-containing protein</fullName>
    </recommendedName>
</protein>
<name>A0A7W6BZZ7_9SPHN</name>
<dbReference type="GO" id="GO:0004803">
    <property type="term" value="F:transposase activity"/>
    <property type="evidence" value="ECO:0007669"/>
    <property type="project" value="InterPro"/>
</dbReference>
<evidence type="ECO:0000313" key="2">
    <source>
        <dbReference type="EMBL" id="MBB3939144.1"/>
    </source>
</evidence>
<dbReference type="InterPro" id="IPR002559">
    <property type="entry name" value="Transposase_11"/>
</dbReference>
<dbReference type="GO" id="GO:0003677">
    <property type="term" value="F:DNA binding"/>
    <property type="evidence" value="ECO:0007669"/>
    <property type="project" value="InterPro"/>
</dbReference>
<proteinExistence type="predicted"/>
<dbReference type="Pfam" id="PF01609">
    <property type="entry name" value="DDE_Tnp_1"/>
    <property type="match status" value="1"/>
</dbReference>
<evidence type="ECO:0000259" key="1">
    <source>
        <dbReference type="Pfam" id="PF01609"/>
    </source>
</evidence>